<dbReference type="InterPro" id="IPR020846">
    <property type="entry name" value="MFS_dom"/>
</dbReference>
<dbReference type="PANTHER" id="PTHR43826:SF7">
    <property type="entry name" value="PROTEIN UHPC, PUTATIVE-RELATED"/>
    <property type="match status" value="1"/>
</dbReference>
<accession>A0A0A0RIQ6</accession>
<dbReference type="Pfam" id="PF07690">
    <property type="entry name" value="MFS_1"/>
    <property type="match status" value="1"/>
</dbReference>
<keyword evidence="4 5" id="KW-0472">Membrane</keyword>
<comment type="subcellular location">
    <subcellularLocation>
        <location evidence="1">Endomembrane system</location>
        <topology evidence="1">Multi-pass membrane protein</topology>
    </subcellularLocation>
</comment>
<dbReference type="PROSITE" id="PS50850">
    <property type="entry name" value="MFS"/>
    <property type="match status" value="1"/>
</dbReference>
<organism evidence="7">
    <name type="scientific">Pseudomonas sp. (strain WBC-3)</name>
    <dbReference type="NCBI Taxonomy" id="165468"/>
    <lineage>
        <taxon>Bacteria</taxon>
        <taxon>Pseudomonadati</taxon>
        <taxon>Pseudomonadota</taxon>
        <taxon>Gammaproteobacteria</taxon>
        <taxon>Pseudomonadales</taxon>
        <taxon>Pseudomonadaceae</taxon>
        <taxon>Pseudomonas</taxon>
    </lineage>
</organism>
<dbReference type="PANTHER" id="PTHR43826">
    <property type="entry name" value="GLUCOSE-6-PHOSPHATE EXCHANGER SLC37A4"/>
    <property type="match status" value="1"/>
</dbReference>
<feature type="transmembrane region" description="Helical" evidence="5">
    <location>
        <begin position="248"/>
        <end position="269"/>
    </location>
</feature>
<dbReference type="InterPro" id="IPR036259">
    <property type="entry name" value="MFS_trans_sf"/>
</dbReference>
<feature type="transmembrane region" description="Helical" evidence="5">
    <location>
        <begin position="152"/>
        <end position="174"/>
    </location>
</feature>
<dbReference type="Gene3D" id="1.20.1250.20">
    <property type="entry name" value="MFS general substrate transporter like domains"/>
    <property type="match status" value="2"/>
</dbReference>
<dbReference type="InterPro" id="IPR051337">
    <property type="entry name" value="OPA_Antiporter"/>
</dbReference>
<evidence type="ECO:0000256" key="4">
    <source>
        <dbReference type="ARBA" id="ARBA00023136"/>
    </source>
</evidence>
<dbReference type="AlphaFoldDB" id="A0A0A0RIQ6"/>
<dbReference type="InterPro" id="IPR011701">
    <property type="entry name" value="MFS"/>
</dbReference>
<dbReference type="GO" id="GO:0035435">
    <property type="term" value="P:phosphate ion transmembrane transport"/>
    <property type="evidence" value="ECO:0007669"/>
    <property type="project" value="TreeGrafter"/>
</dbReference>
<evidence type="ECO:0000313" key="7">
    <source>
        <dbReference type="EMBL" id="AIV98019.1"/>
    </source>
</evidence>
<dbReference type="EMBL" id="KM019215">
    <property type="protein sequence ID" value="AIV98019.1"/>
    <property type="molecule type" value="Genomic_DNA"/>
</dbReference>
<keyword evidence="3 5" id="KW-1133">Transmembrane helix</keyword>
<dbReference type="SUPFAM" id="SSF103473">
    <property type="entry name" value="MFS general substrate transporter"/>
    <property type="match status" value="1"/>
</dbReference>
<feature type="domain" description="Major facilitator superfamily (MFS) profile" evidence="6">
    <location>
        <begin position="24"/>
        <end position="431"/>
    </location>
</feature>
<evidence type="ECO:0000256" key="2">
    <source>
        <dbReference type="ARBA" id="ARBA00022692"/>
    </source>
</evidence>
<feature type="transmembrane region" description="Helical" evidence="5">
    <location>
        <begin position="20"/>
        <end position="39"/>
    </location>
</feature>
<proteinExistence type="predicted"/>
<evidence type="ECO:0000256" key="3">
    <source>
        <dbReference type="ARBA" id="ARBA00022989"/>
    </source>
</evidence>
<keyword evidence="2 5" id="KW-0812">Transmembrane</keyword>
<evidence type="ECO:0000256" key="1">
    <source>
        <dbReference type="ARBA" id="ARBA00004127"/>
    </source>
</evidence>
<feature type="transmembrane region" description="Helical" evidence="5">
    <location>
        <begin position="345"/>
        <end position="367"/>
    </location>
</feature>
<feature type="transmembrane region" description="Helical" evidence="5">
    <location>
        <begin position="59"/>
        <end position="78"/>
    </location>
</feature>
<dbReference type="GO" id="GO:0005886">
    <property type="term" value="C:plasma membrane"/>
    <property type="evidence" value="ECO:0007669"/>
    <property type="project" value="TreeGrafter"/>
</dbReference>
<sequence length="431" mass="46955">MNRAQTMPALAEHTASFRVAQWRMLLAAMFCYLFFYTGRQTFGFAIPGIQAEFGFTKEHLGWASAAMLWAYAIGQAINGNLADKFGGRRIMTAGAVLSCAANWVTSFASSFAALILPWGINGYFQALGWAPGSRLISNWWSTGERGKVYGFYVFAAGCASVLSYVTSIVVLEVMHLEWRWIFRLPVLLMLAGGIIFYLVARERPQDMGFEPLADTGVANADDKAHEVAHGEVETSAQRYKAVLKNVRLIIAAVSLGFQNAARYGLIVWVPVHFLGANWKSGDSMIDPKWITVALPVGMAIGALSNGWISDKLFGSKRYLAIMLYMFLGAATSLWMWTLAPHSATGLIALFLCGFFVYGPASSFWALCPDLVGAKRAGTATGVMNFSSYLFAGLAEPLIGSMLDSTGNTSLIFIVVTTACLCSAMVALFIRR</sequence>
<dbReference type="GO" id="GO:0012505">
    <property type="term" value="C:endomembrane system"/>
    <property type="evidence" value="ECO:0007669"/>
    <property type="project" value="UniProtKB-SubCell"/>
</dbReference>
<protein>
    <submittedName>
        <fullName evidence="7">Glycerol-3-phosphate transporter</fullName>
    </submittedName>
</protein>
<dbReference type="InterPro" id="IPR000849">
    <property type="entry name" value="Sugar_P_transporter"/>
</dbReference>
<dbReference type="GO" id="GO:0061513">
    <property type="term" value="F:glucose 6-phosphate:phosphate antiporter activity"/>
    <property type="evidence" value="ECO:0007669"/>
    <property type="project" value="TreeGrafter"/>
</dbReference>
<feature type="transmembrane region" description="Helical" evidence="5">
    <location>
        <begin position="180"/>
        <end position="200"/>
    </location>
</feature>
<reference evidence="7" key="1">
    <citation type="journal article" date="2015" name="Appl. Environ. Microbiol.">
        <title>Transcriptional activation of multiple operons involved in para-nitrophenol degradation by Pseudomonas sp. Strain WBC-3.</title>
        <authorList>
            <person name="Zhang W.M."/>
            <person name="Zhang J.J."/>
            <person name="Jiang X."/>
            <person name="Chao H."/>
            <person name="Zhou N.Y."/>
        </authorList>
    </citation>
    <scope>NUCLEOTIDE SEQUENCE</scope>
    <source>
        <strain evidence="7">WBC-3</strain>
    </source>
</reference>
<evidence type="ECO:0000256" key="5">
    <source>
        <dbReference type="SAM" id="Phobius"/>
    </source>
</evidence>
<dbReference type="PIRSF" id="PIRSF002808">
    <property type="entry name" value="Hexose_phosphate_transp"/>
    <property type="match status" value="1"/>
</dbReference>
<evidence type="ECO:0000259" key="6">
    <source>
        <dbReference type="PROSITE" id="PS50850"/>
    </source>
</evidence>
<feature type="transmembrane region" description="Helical" evidence="5">
    <location>
        <begin position="289"/>
        <end position="308"/>
    </location>
</feature>
<feature type="transmembrane region" description="Helical" evidence="5">
    <location>
        <begin position="320"/>
        <end position="339"/>
    </location>
</feature>
<gene>
    <name evidence="7" type="ORF">WBC3-000019</name>
</gene>
<feature type="transmembrane region" description="Helical" evidence="5">
    <location>
        <begin position="379"/>
        <end position="398"/>
    </location>
</feature>
<feature type="transmembrane region" description="Helical" evidence="5">
    <location>
        <begin position="410"/>
        <end position="429"/>
    </location>
</feature>
<name>A0A0A0RIQ6_PSEWB</name>